<accession>A0AAJ1QDZ7</accession>
<organism evidence="3 4">
    <name type="scientific">Empedobacter brevis</name>
    <dbReference type="NCBI Taxonomy" id="247"/>
    <lineage>
        <taxon>Bacteria</taxon>
        <taxon>Pseudomonadati</taxon>
        <taxon>Bacteroidota</taxon>
        <taxon>Flavobacteriia</taxon>
        <taxon>Flavobacteriales</taxon>
        <taxon>Weeksellaceae</taxon>
        <taxon>Empedobacter</taxon>
    </lineage>
</organism>
<dbReference type="AlphaFoldDB" id="A0AAJ1QDZ7"/>
<dbReference type="PANTHER" id="PTHR32305:SF17">
    <property type="entry name" value="TRNA NUCLEASE WAPA"/>
    <property type="match status" value="1"/>
</dbReference>
<comment type="caution">
    <text evidence="3">The sequence shown here is derived from an EMBL/GenBank/DDBJ whole genome shotgun (WGS) entry which is preliminary data.</text>
</comment>
<dbReference type="RefSeq" id="WP_286492585.1">
    <property type="nucleotide sequence ID" value="NZ_JACAGJ010000003.1"/>
</dbReference>
<reference evidence="3" key="1">
    <citation type="submission" date="2020-06" db="EMBL/GenBank/DDBJ databases">
        <authorList>
            <person name="Dong N."/>
        </authorList>
    </citation>
    <scope>NUCLEOTIDE SEQUENCE</scope>
    <source>
        <strain evidence="3">R655-4</strain>
    </source>
</reference>
<dbReference type="NCBIfam" id="TIGR03696">
    <property type="entry name" value="Rhs_assc_core"/>
    <property type="match status" value="1"/>
</dbReference>
<dbReference type="Proteomes" id="UP001170959">
    <property type="component" value="Unassembled WGS sequence"/>
</dbReference>
<dbReference type="InterPro" id="IPR050708">
    <property type="entry name" value="T6SS_VgrG/RHS"/>
</dbReference>
<proteinExistence type="predicted"/>
<evidence type="ECO:0000313" key="3">
    <source>
        <dbReference type="EMBL" id="MDM1072286.1"/>
    </source>
</evidence>
<feature type="domain" description="Teneurin-like YD-shell" evidence="2">
    <location>
        <begin position="45"/>
        <end position="159"/>
    </location>
</feature>
<name>A0AAJ1QDZ7_9FLAO</name>
<reference evidence="3" key="2">
    <citation type="journal article" date="2022" name="Sci. Total Environ.">
        <title>Prevalence, transmission, and molecular epidemiology of tet(X)-positive bacteria among humans, animals, and environmental niches in China: An epidemiological, and genomic-based study.</title>
        <authorList>
            <person name="Dong N."/>
            <person name="Zeng Y."/>
            <person name="Cai C."/>
            <person name="Sun C."/>
            <person name="Lu J."/>
            <person name="Liu C."/>
            <person name="Zhou H."/>
            <person name="Sun Q."/>
            <person name="Shu L."/>
            <person name="Wang H."/>
            <person name="Wang Y."/>
            <person name="Wang S."/>
            <person name="Wu C."/>
            <person name="Chan E.W."/>
            <person name="Chen G."/>
            <person name="Shen Z."/>
            <person name="Chen S."/>
            <person name="Zhang R."/>
        </authorList>
    </citation>
    <scope>NUCLEOTIDE SEQUENCE</scope>
    <source>
        <strain evidence="3">R655-4</strain>
    </source>
</reference>
<evidence type="ECO:0000256" key="1">
    <source>
        <dbReference type="ARBA" id="ARBA00022737"/>
    </source>
</evidence>
<dbReference type="EMBL" id="JACAGJ010000003">
    <property type="protein sequence ID" value="MDM1072286.1"/>
    <property type="molecule type" value="Genomic_DNA"/>
</dbReference>
<sequence length="502" mass="54537">MTTQQKIIKKDEVIKVVTYIDGDPYSSSYIKVDQFNSASGANTPNNYYLHRDYQGSIVALSNTSGRVVEKRYFDAWGNIKQVVHTSWNGTVATNTTNKTLGILDRGYTGHEHLQSVGLIHMNGRLYDPLIRRFLSPDNFVQDPYNTQNFDRYTYVYNNPLIYNDPSGEWIQIVIGAAIAIASNMIMNAIQGIPIWYGIGKAATIGAVSGAVSFGIGTAATQITAGVAKASFQVVAHGLSGAIMSEIDGGNGISGMLSGMISSAISSAVQGLTSTTFYADEDYTQLATVTKDKALSDVLTVAAGTLSGGISASVSGGNFWQGIRQGAITSGLNHIANHTKNLIADKKFKNDLIAELKENGIITDATPEFNKSSIIELLSKSTTLGNLWEKSGYIGFKLSSIEKGLNGEVDETAKKSSLTGKYTSITANKVILYKTAFQSFGKLAYVIGHELIHVYHIKIGFTLNILNSMEPISAKKYLEINAYKWNLAYGDPEAHKKINYYQK</sequence>
<evidence type="ECO:0000259" key="2">
    <source>
        <dbReference type="Pfam" id="PF25023"/>
    </source>
</evidence>
<dbReference type="PANTHER" id="PTHR32305">
    <property type="match status" value="1"/>
</dbReference>
<dbReference type="InterPro" id="IPR056823">
    <property type="entry name" value="TEN-like_YD-shell"/>
</dbReference>
<protein>
    <submittedName>
        <fullName evidence="3">RHS repeat-associated core domain-containing protein</fullName>
    </submittedName>
</protein>
<gene>
    <name evidence="3" type="ORF">HX001_07240</name>
</gene>
<dbReference type="Gene3D" id="2.180.10.10">
    <property type="entry name" value="RHS repeat-associated core"/>
    <property type="match status" value="1"/>
</dbReference>
<dbReference type="Pfam" id="PF25023">
    <property type="entry name" value="TEN_YD-shell"/>
    <property type="match status" value="1"/>
</dbReference>
<keyword evidence="1" id="KW-0677">Repeat</keyword>
<evidence type="ECO:0000313" key="4">
    <source>
        <dbReference type="Proteomes" id="UP001170959"/>
    </source>
</evidence>
<dbReference type="InterPro" id="IPR022385">
    <property type="entry name" value="Rhs_assc_core"/>
</dbReference>